<evidence type="ECO:0000256" key="1">
    <source>
        <dbReference type="SAM" id="SignalP"/>
    </source>
</evidence>
<evidence type="ECO:0000313" key="2">
    <source>
        <dbReference type="EMBL" id="CAE0676982.1"/>
    </source>
</evidence>
<organism evidence="2">
    <name type="scientific">Lotharella globosa</name>
    <dbReference type="NCBI Taxonomy" id="91324"/>
    <lineage>
        <taxon>Eukaryota</taxon>
        <taxon>Sar</taxon>
        <taxon>Rhizaria</taxon>
        <taxon>Cercozoa</taxon>
        <taxon>Chlorarachniophyceae</taxon>
        <taxon>Lotharella</taxon>
    </lineage>
</organism>
<accession>A0A7S3ZA57</accession>
<gene>
    <name evidence="2" type="ORF">LGLO00237_LOCUS28761</name>
</gene>
<dbReference type="EMBL" id="HBIV01040580">
    <property type="protein sequence ID" value="CAE0676982.1"/>
    <property type="molecule type" value="Transcribed_RNA"/>
</dbReference>
<keyword evidence="1" id="KW-0732">Signal</keyword>
<protein>
    <submittedName>
        <fullName evidence="2">Uncharacterized protein</fullName>
    </submittedName>
</protein>
<dbReference type="AlphaFoldDB" id="A0A7S3ZA57"/>
<proteinExistence type="predicted"/>
<sequence>MGAPPRQRSAHLARPFLFLAANTLATMPTVSFNHHRGHPLRAGQSHSSRIGSSPRVIAAPRATTEEAPATRVDVLVLSSETLSDETGSLRSGLSRGLRLCRAPFYVISDMPSSQAREILRGTPHESDFIGDDSPRLFSGSKADGLKSITAKARTEVMYHYVDTDDQLLQSTQSYPNWKRYKLVPEVSAEDSENADDTMMMTESDLSLLLQWGVKGWAVARHRHGEGIPH</sequence>
<feature type="chain" id="PRO_5031052034" evidence="1">
    <location>
        <begin position="26"/>
        <end position="229"/>
    </location>
</feature>
<feature type="signal peptide" evidence="1">
    <location>
        <begin position="1"/>
        <end position="25"/>
    </location>
</feature>
<name>A0A7S3ZA57_9EUKA</name>
<reference evidence="2" key="1">
    <citation type="submission" date="2021-01" db="EMBL/GenBank/DDBJ databases">
        <authorList>
            <person name="Corre E."/>
            <person name="Pelletier E."/>
            <person name="Niang G."/>
            <person name="Scheremetjew M."/>
            <person name="Finn R."/>
            <person name="Kale V."/>
            <person name="Holt S."/>
            <person name="Cochrane G."/>
            <person name="Meng A."/>
            <person name="Brown T."/>
            <person name="Cohen L."/>
        </authorList>
    </citation>
    <scope>NUCLEOTIDE SEQUENCE</scope>
    <source>
        <strain evidence="2">CCCM811</strain>
    </source>
</reference>